<protein>
    <submittedName>
        <fullName evidence="2">Uncharacterized protein</fullName>
    </submittedName>
</protein>
<feature type="region of interest" description="Disordered" evidence="1">
    <location>
        <begin position="297"/>
        <end position="349"/>
    </location>
</feature>
<keyword evidence="3" id="KW-1185">Reference proteome</keyword>
<evidence type="ECO:0000256" key="1">
    <source>
        <dbReference type="SAM" id="MobiDB-lite"/>
    </source>
</evidence>
<organism evidence="2 3">
    <name type="scientific">Nothophoma quercina</name>
    <dbReference type="NCBI Taxonomy" id="749835"/>
    <lineage>
        <taxon>Eukaryota</taxon>
        <taxon>Fungi</taxon>
        <taxon>Dikarya</taxon>
        <taxon>Ascomycota</taxon>
        <taxon>Pezizomycotina</taxon>
        <taxon>Dothideomycetes</taxon>
        <taxon>Pleosporomycetidae</taxon>
        <taxon>Pleosporales</taxon>
        <taxon>Pleosporineae</taxon>
        <taxon>Didymellaceae</taxon>
        <taxon>Nothophoma</taxon>
    </lineage>
</organism>
<comment type="caution">
    <text evidence="2">The sequence shown here is derived from an EMBL/GenBank/DDBJ whole genome shotgun (WGS) entry which is preliminary data.</text>
</comment>
<name>A0ABR3QSL7_9PLEO</name>
<sequence length="409" mass="46412">MTIVPRRHQLLLTQLAHNSPETLVANNQRHVMTESNNCCNAVAGLLRQHDILHRQILEDLLRGIDIDIRTLQQGGILIPGFEQVQLDGDITPPGPHEEPIYFKRFHLVVDFRLLMDAGILIPGFEQCQLGEDVVSPGPHEEPACAKYRRANRSLHINIQTLNNYDFVVKHQIVTLEPIAGSIDTREQIALSQARINSGKPFDLQPEEESEAPDYITHHMFEKTCCWNEWFQYQQQDPKGFECRLAQNPELEKDILVQHQAAEKYRADYPEDFARFFPEMATEHDLLADENSLNELDSAPVSASQSPTTTAPPLPKDSTPGPPDWLNPKPNNRRASTDSGYSSEDDLSKDGVWNDPATIRVVINSKKRWSNFPGLNDFLAHESCLTLQEYMDKKAAAYDQGLYGPLSQWE</sequence>
<proteinExistence type="predicted"/>
<reference evidence="2 3" key="1">
    <citation type="submission" date="2024-02" db="EMBL/GenBank/DDBJ databases">
        <title>De novo assembly and annotation of 12 fungi associated with fruit tree decline syndrome in Ontario, Canada.</title>
        <authorList>
            <person name="Sulman M."/>
            <person name="Ellouze W."/>
            <person name="Ilyukhin E."/>
        </authorList>
    </citation>
    <scope>NUCLEOTIDE SEQUENCE [LARGE SCALE GENOMIC DNA]</scope>
    <source>
        <strain evidence="2 3">M97-236</strain>
    </source>
</reference>
<feature type="compositionally biased region" description="Polar residues" evidence="1">
    <location>
        <begin position="328"/>
        <end position="341"/>
    </location>
</feature>
<gene>
    <name evidence="2" type="ORF">SLS59_008620</name>
</gene>
<accession>A0ABR3QSL7</accession>
<dbReference type="Proteomes" id="UP001521222">
    <property type="component" value="Unassembled WGS sequence"/>
</dbReference>
<evidence type="ECO:0000313" key="3">
    <source>
        <dbReference type="Proteomes" id="UP001521222"/>
    </source>
</evidence>
<feature type="compositionally biased region" description="Polar residues" evidence="1">
    <location>
        <begin position="297"/>
        <end position="308"/>
    </location>
</feature>
<evidence type="ECO:0000313" key="2">
    <source>
        <dbReference type="EMBL" id="KAL1594807.1"/>
    </source>
</evidence>
<dbReference type="EMBL" id="JAKIXB020000034">
    <property type="protein sequence ID" value="KAL1594807.1"/>
    <property type="molecule type" value="Genomic_DNA"/>
</dbReference>
<feature type="compositionally biased region" description="Pro residues" evidence="1">
    <location>
        <begin position="309"/>
        <end position="324"/>
    </location>
</feature>